<organism evidence="2 3">
    <name type="scientific">Romanomermis culicivorax</name>
    <name type="common">Nematode worm</name>
    <dbReference type="NCBI Taxonomy" id="13658"/>
    <lineage>
        <taxon>Eukaryota</taxon>
        <taxon>Metazoa</taxon>
        <taxon>Ecdysozoa</taxon>
        <taxon>Nematoda</taxon>
        <taxon>Enoplea</taxon>
        <taxon>Dorylaimia</taxon>
        <taxon>Mermithida</taxon>
        <taxon>Mermithoidea</taxon>
        <taxon>Mermithidae</taxon>
        <taxon>Romanomermis</taxon>
    </lineage>
</organism>
<dbReference type="Pfam" id="PF01425">
    <property type="entry name" value="Amidase"/>
    <property type="match status" value="1"/>
</dbReference>
<feature type="domain" description="Amidase" evidence="1">
    <location>
        <begin position="95"/>
        <end position="443"/>
    </location>
</feature>
<evidence type="ECO:0000313" key="3">
    <source>
        <dbReference type="WBParaSite" id="nRc.2.0.1.t25744-RA"/>
    </source>
</evidence>
<dbReference type="InterPro" id="IPR052096">
    <property type="entry name" value="Endocannabinoid_amidase"/>
</dbReference>
<dbReference type="Gene3D" id="3.90.1300.10">
    <property type="entry name" value="Amidase signature (AS) domain"/>
    <property type="match status" value="1"/>
</dbReference>
<proteinExistence type="predicted"/>
<dbReference type="GO" id="GO:0009062">
    <property type="term" value="P:fatty acid catabolic process"/>
    <property type="evidence" value="ECO:0007669"/>
    <property type="project" value="TreeGrafter"/>
</dbReference>
<evidence type="ECO:0000259" key="1">
    <source>
        <dbReference type="Pfam" id="PF01425"/>
    </source>
</evidence>
<dbReference type="Proteomes" id="UP000887565">
    <property type="component" value="Unplaced"/>
</dbReference>
<sequence length="457" mass="51092">MYRRRHFDMIKIEKDWYGDQDSLNEKLSILGSKILAKRNSRDRTVAEVEKILADEKYDGKIVDLTFAELKRKLQNDELTPYEVLLAYLDRALTAHSTGGLTQFINKPAAQDCNLVQKFKSAGAVPFLRTNVPTTGMSIGSCNPIYGATRNPFDPERSPGGSTSGEAALIALHGSPLGVGSDIGGSVRTPAHWSGICSLKPTTDRFTLKGHPCSMRNLFMIPGAGGLLSRDVEGLVEGFRMFWTGESCDNQNVPMPFNENLYTSNEKLTIGYYEYDGYIEAAPACRCVVRMAVEILKSKGHRMVPFSVPDVSRMMQIYKGLLYPDNMQHHLETIDREFCEKTHFQGWFNDPLVDHSKIKFAKVESKNDYFNLCDQFLAYRENFARVLKSAGIDCLICPVSAFTAPPLDQPPLLHCWGWNYCALYNFLDYPAGVVPMNLVNEGDEAELAQFGLGDGVTE</sequence>
<reference evidence="3" key="1">
    <citation type="submission" date="2022-11" db="UniProtKB">
        <authorList>
            <consortium name="WormBaseParasite"/>
        </authorList>
    </citation>
    <scope>IDENTIFICATION</scope>
</reference>
<dbReference type="AlphaFoldDB" id="A0A915JHY0"/>
<evidence type="ECO:0000313" key="2">
    <source>
        <dbReference type="Proteomes" id="UP000887565"/>
    </source>
</evidence>
<dbReference type="PANTHER" id="PTHR45847:SF10">
    <property type="entry name" value="FATTY ACID AMIDE HYDROLASE 1"/>
    <property type="match status" value="1"/>
</dbReference>
<dbReference type="SUPFAM" id="SSF75304">
    <property type="entry name" value="Amidase signature (AS) enzymes"/>
    <property type="match status" value="1"/>
</dbReference>
<dbReference type="OMA" id="AQVATNC"/>
<dbReference type="InterPro" id="IPR023631">
    <property type="entry name" value="Amidase_dom"/>
</dbReference>
<keyword evidence="2" id="KW-1185">Reference proteome</keyword>
<dbReference type="PANTHER" id="PTHR45847">
    <property type="entry name" value="FATTY ACID AMIDE HYDROLASE"/>
    <property type="match status" value="1"/>
</dbReference>
<name>A0A915JHY0_ROMCU</name>
<accession>A0A915JHY0</accession>
<protein>
    <submittedName>
        <fullName evidence="3">Amidase domain-containing protein</fullName>
    </submittedName>
</protein>
<dbReference type="GO" id="GO:0004040">
    <property type="term" value="F:amidase activity"/>
    <property type="evidence" value="ECO:0007669"/>
    <property type="project" value="TreeGrafter"/>
</dbReference>
<dbReference type="GO" id="GO:0017064">
    <property type="term" value="F:fatty acid amide hydrolase activity"/>
    <property type="evidence" value="ECO:0007669"/>
    <property type="project" value="TreeGrafter"/>
</dbReference>
<dbReference type="InterPro" id="IPR036928">
    <property type="entry name" value="AS_sf"/>
</dbReference>
<dbReference type="WBParaSite" id="nRc.2.0.1.t25744-RA">
    <property type="protein sequence ID" value="nRc.2.0.1.t25744-RA"/>
    <property type="gene ID" value="nRc.2.0.1.g25744"/>
</dbReference>